<feature type="region of interest" description="Disordered" evidence="1">
    <location>
        <begin position="66"/>
        <end position="85"/>
    </location>
</feature>
<dbReference type="RefSeq" id="WP_323330602.1">
    <property type="nucleotide sequence ID" value="NZ_JAYFSI010000006.1"/>
</dbReference>
<keyword evidence="2" id="KW-0812">Transmembrane</keyword>
<gene>
    <name evidence="3" type="ORF">VA596_25115</name>
</gene>
<dbReference type="EMBL" id="JAYFSI010000006">
    <property type="protein sequence ID" value="MEA5362839.1"/>
    <property type="molecule type" value="Genomic_DNA"/>
</dbReference>
<sequence length="334" mass="35533">MTVDDLAVRLKELTEEPAPPMALDLDRARRVGGRRRRLRTAATVAGCAAVVIAGGLTAVTLTRSPATPDAPAAQPPQPPVVSVAPAPADDPLVAKASFGWLPAAFTGVEYGVGEHGDYSLAIGRGDLAPMIWLTVYDKEPPLDRLNQLGGRAVSVPARIGDRTGYWVTANAEDPINGGDAYLRWLTADGRWAELHGYYLDFPDVQQALLRVAGEVTIGTKAVPLPLHVSSLPPGFRLADGQLWRRPDQDRVPWKLQLYYSVNGANVVIEVAPPGGYPPKMGNPKCTTKNGLKACVTVDLPAAAGLDAIGGLQGLLDRITLLGPDEKNWTTHVIG</sequence>
<evidence type="ECO:0000313" key="4">
    <source>
        <dbReference type="Proteomes" id="UP001304298"/>
    </source>
</evidence>
<protein>
    <submittedName>
        <fullName evidence="3">Uncharacterized protein</fullName>
    </submittedName>
</protein>
<accession>A0ABU5RB34</accession>
<proteinExistence type="predicted"/>
<dbReference type="Proteomes" id="UP001304298">
    <property type="component" value="Unassembled WGS sequence"/>
</dbReference>
<evidence type="ECO:0000256" key="1">
    <source>
        <dbReference type="SAM" id="MobiDB-lite"/>
    </source>
</evidence>
<keyword evidence="2" id="KW-1133">Transmembrane helix</keyword>
<feature type="transmembrane region" description="Helical" evidence="2">
    <location>
        <begin position="38"/>
        <end position="61"/>
    </location>
</feature>
<name>A0ABU5RB34_9PSEU</name>
<organism evidence="3 4">
    <name type="scientific">Amycolatopsis heterodermiae</name>
    <dbReference type="NCBI Taxonomy" id="3110235"/>
    <lineage>
        <taxon>Bacteria</taxon>
        <taxon>Bacillati</taxon>
        <taxon>Actinomycetota</taxon>
        <taxon>Actinomycetes</taxon>
        <taxon>Pseudonocardiales</taxon>
        <taxon>Pseudonocardiaceae</taxon>
        <taxon>Amycolatopsis</taxon>
    </lineage>
</organism>
<evidence type="ECO:0000313" key="3">
    <source>
        <dbReference type="EMBL" id="MEA5362839.1"/>
    </source>
</evidence>
<keyword evidence="4" id="KW-1185">Reference proteome</keyword>
<evidence type="ECO:0000256" key="2">
    <source>
        <dbReference type="SAM" id="Phobius"/>
    </source>
</evidence>
<keyword evidence="2" id="KW-0472">Membrane</keyword>
<comment type="caution">
    <text evidence="3">The sequence shown here is derived from an EMBL/GenBank/DDBJ whole genome shotgun (WGS) entry which is preliminary data.</text>
</comment>
<reference evidence="3 4" key="1">
    <citation type="submission" date="2023-12" db="EMBL/GenBank/DDBJ databases">
        <title>Amycolatopsis sp. V23-08.</title>
        <authorList>
            <person name="Somphong A."/>
        </authorList>
    </citation>
    <scope>NUCLEOTIDE SEQUENCE [LARGE SCALE GENOMIC DNA]</scope>
    <source>
        <strain evidence="3 4">V23-08</strain>
    </source>
</reference>